<dbReference type="RefSeq" id="WP_260977489.1">
    <property type="nucleotide sequence ID" value="NZ_JAOANI010000028.1"/>
</dbReference>
<keyword evidence="1" id="KW-1133">Transmembrane helix</keyword>
<proteinExistence type="predicted"/>
<keyword evidence="1" id="KW-0472">Membrane</keyword>
<reference evidence="2" key="2">
    <citation type="submission" date="2022-08" db="EMBL/GenBank/DDBJ databases">
        <authorList>
            <person name="Dong C."/>
        </authorList>
    </citation>
    <scope>NUCLEOTIDE SEQUENCE</scope>
    <source>
        <strain evidence="2">59MF3M-4</strain>
    </source>
</reference>
<dbReference type="AlphaFoldDB" id="A0A9X2WHW1"/>
<dbReference type="Proteomes" id="UP001147830">
    <property type="component" value="Unassembled WGS sequence"/>
</dbReference>
<name>A0A9X2WHW1_9GAMM</name>
<dbReference type="EMBL" id="JAOANI010000028">
    <property type="protein sequence ID" value="MCT7360660.1"/>
    <property type="molecule type" value="Genomic_DNA"/>
</dbReference>
<keyword evidence="3" id="KW-1185">Reference proteome</keyword>
<protein>
    <submittedName>
        <fullName evidence="2">Uncharacterized protein</fullName>
    </submittedName>
</protein>
<accession>A0A9X2WHW1</accession>
<feature type="transmembrane region" description="Helical" evidence="1">
    <location>
        <begin position="79"/>
        <end position="100"/>
    </location>
</feature>
<evidence type="ECO:0000256" key="1">
    <source>
        <dbReference type="SAM" id="Phobius"/>
    </source>
</evidence>
<feature type="transmembrane region" description="Helical" evidence="1">
    <location>
        <begin position="12"/>
        <end position="34"/>
    </location>
</feature>
<comment type="caution">
    <text evidence="2">The sequence shown here is derived from an EMBL/GenBank/DDBJ whole genome shotgun (WGS) entry which is preliminary data.</text>
</comment>
<evidence type="ECO:0000313" key="2">
    <source>
        <dbReference type="EMBL" id="MCT7360660.1"/>
    </source>
</evidence>
<organism evidence="2 3">
    <name type="scientific">Thalassolituus pacificus</name>
    <dbReference type="NCBI Taxonomy" id="2975440"/>
    <lineage>
        <taxon>Bacteria</taxon>
        <taxon>Pseudomonadati</taxon>
        <taxon>Pseudomonadota</taxon>
        <taxon>Gammaproteobacteria</taxon>
        <taxon>Oceanospirillales</taxon>
        <taxon>Oceanospirillaceae</taxon>
        <taxon>Thalassolituus</taxon>
    </lineage>
</organism>
<feature type="transmembrane region" description="Helical" evidence="1">
    <location>
        <begin position="40"/>
        <end position="58"/>
    </location>
</feature>
<reference evidence="2" key="1">
    <citation type="journal article" date="2022" name="Front. Microbiol.">
        <title>Genome-based taxonomic rearrangement of Oceanobacter-related bacteria including the description of Thalassolituus hydrocarbonoclasticus sp. nov. and Thalassolituus pacificus sp. nov. and emended description of the genus Thalassolituus.</title>
        <authorList>
            <person name="Dong C."/>
            <person name="Wei L."/>
            <person name="Wang J."/>
            <person name="Lai Q."/>
            <person name="Huang Z."/>
            <person name="Shao Z."/>
        </authorList>
    </citation>
    <scope>NUCLEOTIDE SEQUENCE</scope>
    <source>
        <strain evidence="2">59MF3M-4</strain>
    </source>
</reference>
<gene>
    <name evidence="2" type="ORF">NYR02_16690</name>
</gene>
<keyword evidence="1" id="KW-0812">Transmembrane</keyword>
<sequence>MKIRFLPSDWLGLAAGTVAGLIQGITIFSSNIILHTENTPVLPGVFFGLFAPAILALFSKIIPLPAPATNQKIGRYINMIFFMITFGIFTGISGFGYYLFVNGDSSAIPILSFFGSAGIGFIFAYLINPELAFRPASNLQTDANSTDR</sequence>
<feature type="transmembrane region" description="Helical" evidence="1">
    <location>
        <begin position="106"/>
        <end position="127"/>
    </location>
</feature>
<evidence type="ECO:0000313" key="3">
    <source>
        <dbReference type="Proteomes" id="UP001147830"/>
    </source>
</evidence>